<dbReference type="GeneTree" id="ENSGT00950000182839"/>
<organism evidence="3 4">
    <name type="scientific">Ornithorhynchus anatinus</name>
    <name type="common">Duckbill platypus</name>
    <dbReference type="NCBI Taxonomy" id="9258"/>
    <lineage>
        <taxon>Eukaryota</taxon>
        <taxon>Metazoa</taxon>
        <taxon>Chordata</taxon>
        <taxon>Craniata</taxon>
        <taxon>Vertebrata</taxon>
        <taxon>Euteleostomi</taxon>
        <taxon>Mammalia</taxon>
        <taxon>Monotremata</taxon>
        <taxon>Ornithorhynchidae</taxon>
        <taxon>Ornithorhynchus</taxon>
    </lineage>
</organism>
<feature type="compositionally biased region" description="Low complexity" evidence="1">
    <location>
        <begin position="582"/>
        <end position="592"/>
    </location>
</feature>
<feature type="region of interest" description="Disordered" evidence="1">
    <location>
        <begin position="15"/>
        <end position="272"/>
    </location>
</feature>
<dbReference type="Bgee" id="ENSOANG00000051174">
    <property type="expression patterns" value="Expressed in liver and 7 other cell types or tissues"/>
</dbReference>
<feature type="compositionally biased region" description="Pro residues" evidence="1">
    <location>
        <begin position="502"/>
        <end position="519"/>
    </location>
</feature>
<dbReference type="PANTHER" id="PTHR15286">
    <property type="entry name" value="RAS-ASSOCIATING DOMAIN CONTAINING PROTEIN"/>
    <property type="match status" value="1"/>
</dbReference>
<feature type="compositionally biased region" description="Pro residues" evidence="1">
    <location>
        <begin position="662"/>
        <end position="672"/>
    </location>
</feature>
<feature type="compositionally biased region" description="Basic and acidic residues" evidence="1">
    <location>
        <begin position="30"/>
        <end position="44"/>
    </location>
</feature>
<dbReference type="SMART" id="SM00314">
    <property type="entry name" value="RA"/>
    <property type="match status" value="1"/>
</dbReference>
<dbReference type="Ensembl" id="ENSOANT00000076125.1">
    <property type="protein sequence ID" value="ENSOANP00000053937.1"/>
    <property type="gene ID" value="ENSOANG00000051174.1"/>
</dbReference>
<feature type="compositionally biased region" description="Low complexity" evidence="1">
    <location>
        <begin position="520"/>
        <end position="529"/>
    </location>
</feature>
<dbReference type="InParanoid" id="A0A6I8PQM3"/>
<feature type="compositionally biased region" description="Basic residues" evidence="1">
    <location>
        <begin position="241"/>
        <end position="251"/>
    </location>
</feature>
<dbReference type="Pfam" id="PF00788">
    <property type="entry name" value="RA"/>
    <property type="match status" value="1"/>
</dbReference>
<feature type="region of interest" description="Disordered" evidence="1">
    <location>
        <begin position="493"/>
        <end position="752"/>
    </location>
</feature>
<feature type="compositionally biased region" description="Pro residues" evidence="1">
    <location>
        <begin position="700"/>
        <end position="714"/>
    </location>
</feature>
<dbReference type="PANTHER" id="PTHR15286:SF11">
    <property type="entry name" value="RAS ASSOCIATION DOMAIN-CONTAINING PROTEIN 7"/>
    <property type="match status" value="1"/>
</dbReference>
<dbReference type="AlphaFoldDB" id="A0A6I8PQM3"/>
<keyword evidence="4" id="KW-1185">Reference proteome</keyword>
<feature type="compositionally biased region" description="Basic residues" evidence="1">
    <location>
        <begin position="129"/>
        <end position="155"/>
    </location>
</feature>
<reference evidence="3" key="3">
    <citation type="submission" date="2025-09" db="UniProtKB">
        <authorList>
            <consortium name="Ensembl"/>
        </authorList>
    </citation>
    <scope>IDENTIFICATION</scope>
    <source>
        <strain evidence="3">Glennie</strain>
    </source>
</reference>
<feature type="compositionally biased region" description="Acidic residues" evidence="1">
    <location>
        <begin position="67"/>
        <end position="90"/>
    </location>
</feature>
<evidence type="ECO:0000313" key="4">
    <source>
        <dbReference type="Proteomes" id="UP000002279"/>
    </source>
</evidence>
<dbReference type="InterPro" id="IPR000159">
    <property type="entry name" value="RA_dom"/>
</dbReference>
<feature type="compositionally biased region" description="Low complexity" evidence="1">
    <location>
        <begin position="848"/>
        <end position="862"/>
    </location>
</feature>
<feature type="region of interest" description="Disordered" evidence="1">
    <location>
        <begin position="846"/>
        <end position="865"/>
    </location>
</feature>
<feature type="domain" description="Ras-associating" evidence="2">
    <location>
        <begin position="274"/>
        <end position="357"/>
    </location>
</feature>
<feature type="region of interest" description="Disordered" evidence="1">
    <location>
        <begin position="359"/>
        <end position="425"/>
    </location>
</feature>
<name>A0A6I8PQM3_ORNAN</name>
<feature type="compositionally biased region" description="Low complexity" evidence="1">
    <location>
        <begin position="738"/>
        <end position="752"/>
    </location>
</feature>
<reference evidence="3 4" key="1">
    <citation type="journal article" date="2008" name="Nature">
        <title>Genome analysis of the platypus reveals unique signatures of evolution.</title>
        <authorList>
            <person name="Warren W.C."/>
            <person name="Hillier L.W."/>
            <person name="Marshall Graves J.A."/>
            <person name="Birney E."/>
            <person name="Ponting C.P."/>
            <person name="Grutzner F."/>
            <person name="Belov K."/>
            <person name="Miller W."/>
            <person name="Clarke L."/>
            <person name="Chinwalla A.T."/>
            <person name="Yang S.P."/>
            <person name="Heger A."/>
            <person name="Locke D.P."/>
            <person name="Miethke P."/>
            <person name="Waters P.D."/>
            <person name="Veyrunes F."/>
            <person name="Fulton L."/>
            <person name="Fulton B."/>
            <person name="Graves T."/>
            <person name="Wallis J."/>
            <person name="Puente X.S."/>
            <person name="Lopez-Otin C."/>
            <person name="Ordonez G.R."/>
            <person name="Eichler E.E."/>
            <person name="Chen L."/>
            <person name="Cheng Z."/>
            <person name="Deakin J.E."/>
            <person name="Alsop A."/>
            <person name="Thompson K."/>
            <person name="Kirby P."/>
            <person name="Papenfuss A.T."/>
            <person name="Wakefield M.J."/>
            <person name="Olender T."/>
            <person name="Lancet D."/>
            <person name="Huttley G.A."/>
            <person name="Smit A.F."/>
            <person name="Pask A."/>
            <person name="Temple-Smith P."/>
            <person name="Batzer M.A."/>
            <person name="Walker J.A."/>
            <person name="Konkel M.K."/>
            <person name="Harris R.S."/>
            <person name="Whittington C.M."/>
            <person name="Wong E.S."/>
            <person name="Gemmell N.J."/>
            <person name="Buschiazzo E."/>
            <person name="Vargas Jentzsch I.M."/>
            <person name="Merkel A."/>
            <person name="Schmitz J."/>
            <person name="Zemann A."/>
            <person name="Churakov G."/>
            <person name="Kriegs J.O."/>
            <person name="Brosius J."/>
            <person name="Murchison E.P."/>
            <person name="Sachidanandam R."/>
            <person name="Smith C."/>
            <person name="Hannon G.J."/>
            <person name="Tsend-Ayush E."/>
            <person name="McMillan D."/>
            <person name="Attenborough R."/>
            <person name="Rens W."/>
            <person name="Ferguson-Smith M."/>
            <person name="Lefevre C.M."/>
            <person name="Sharp J.A."/>
            <person name="Nicholas K.R."/>
            <person name="Ray D.A."/>
            <person name="Kube M."/>
            <person name="Reinhardt R."/>
            <person name="Pringle T.H."/>
            <person name="Taylor J."/>
            <person name="Jones R.C."/>
            <person name="Nixon B."/>
            <person name="Dacheux J.L."/>
            <person name="Niwa H."/>
            <person name="Sekita Y."/>
            <person name="Huang X."/>
            <person name="Stark A."/>
            <person name="Kheradpour P."/>
            <person name="Kellis M."/>
            <person name="Flicek P."/>
            <person name="Chen Y."/>
            <person name="Webber C."/>
            <person name="Hardison R."/>
            <person name="Nelson J."/>
            <person name="Hallsworth-Pepin K."/>
            <person name="Delehaunty K."/>
            <person name="Markovic C."/>
            <person name="Minx P."/>
            <person name="Feng Y."/>
            <person name="Kremitzki C."/>
            <person name="Mitreva M."/>
            <person name="Glasscock J."/>
            <person name="Wylie T."/>
            <person name="Wohldmann P."/>
            <person name="Thiru P."/>
            <person name="Nhan M.N."/>
            <person name="Pohl C.S."/>
            <person name="Smith S.M."/>
            <person name="Hou S."/>
            <person name="Nefedov M."/>
            <person name="de Jong P.J."/>
            <person name="Renfree M.B."/>
            <person name="Mardis E.R."/>
            <person name="Wilson R.K."/>
        </authorList>
    </citation>
    <scope>NUCLEOTIDE SEQUENCE [LARGE SCALE GENOMIC DNA]</scope>
    <source>
        <strain evidence="3 4">Glennie</strain>
    </source>
</reference>
<reference evidence="3" key="2">
    <citation type="submission" date="2025-08" db="UniProtKB">
        <authorList>
            <consortium name="Ensembl"/>
        </authorList>
    </citation>
    <scope>IDENTIFICATION</scope>
    <source>
        <strain evidence="3">Glennie</strain>
    </source>
</reference>
<accession>A0A6I8PQM3</accession>
<feature type="compositionally biased region" description="Pro residues" evidence="1">
    <location>
        <begin position="413"/>
        <end position="422"/>
    </location>
</feature>
<dbReference type="Proteomes" id="UP000002279">
    <property type="component" value="Chromosome 3"/>
</dbReference>
<sequence>MGSNPHSTTCRLGELWAGHFSGPQCPHPSNGDEDREPHGGRPDDPGSAPALRTVLGTEEALHRYQHDEEEEEEKEEEEEEEEKEEEEEEGGGGGGGRRREKEGEGGGGGRRRREEEEEGGGGGRERRGGGGRRRKRKRRRRRRRKRRGGGGRRRREKEEEEEKEKEEEEGEGGGGAAPPPAPARAPPRPHLGLPGGGRGLGGGGQWQVWGAGPRRRRRPMGARGGRGGARGGRRPAASAAARRRRRRRSRGSRPGTPRPHARKTDSWLPPPPPPAMELKVWVDGVQRVVCGVSDKTSCQEVVIALARAIGQTGRYVLIQRLREKERQLLPHECPVATQAQCGQSAHDVQFVLRRTGPSLAERPASDGCPPPPPPERNFARASLPAKARPAPGKAPTLGPGAERLREPGVRPDAPSPAPAPGREPPEAAELLRLERLVRRNEAELGEEAFWQGELRQERARQRQGQETVRGLRAATRDYVRQLRDLAARARALEEELRRARAPRPPAPRPRPPAPAPAPGGPARAQPRSAGGRGLQDAEGPGGQGPAELAAAEQPGRRGPGAGGRREEPAGPDAGAGRPEQGAAPVQPAAVHPADGRHGHPPGLPPARTRPLPPRQLRSAPSPVAGGPRGARGPREGAGGLVRAGGGGRSAPRPVDPGGASPSSPPRTPGPPPRRARAGQTPDPAGPAAGGLGRGGHLCVRPPPGPRPSVRPPSRPSACSSVPSVRLFVRPVRPPVRPSRPSARSVRPSVPSVRPPVLSGLPVLQVCPSARLPRHRPVCLPARPARPSRPSTPLSWLRPLRPSRPSFASLPVRPVRPPARPVFRPCPPVLPVRPPVLVLRPDCPPSRPSIPSARPSAPSACPPVLSGKREAEGRAERLAGIWWGPGQGAVPVPIPSLPGVTAPPERACTVPPGTPAGHDRTAGAGGGGGRRGYLLSASRVREGSGRFSTRRVQSTVVNIGRGYTGGN</sequence>
<evidence type="ECO:0000256" key="1">
    <source>
        <dbReference type="SAM" id="MobiDB-lite"/>
    </source>
</evidence>
<evidence type="ECO:0000259" key="2">
    <source>
        <dbReference type="PROSITE" id="PS50200"/>
    </source>
</evidence>
<proteinExistence type="predicted"/>
<feature type="region of interest" description="Disordered" evidence="1">
    <location>
        <begin position="910"/>
        <end position="929"/>
    </location>
</feature>
<evidence type="ECO:0000313" key="3">
    <source>
        <dbReference type="Ensembl" id="ENSOANP00000053937.1"/>
    </source>
</evidence>
<protein>
    <recommendedName>
        <fullName evidence="2">Ras-associating domain-containing protein</fullName>
    </recommendedName>
</protein>
<feature type="compositionally biased region" description="Low complexity" evidence="1">
    <location>
        <begin position="605"/>
        <end position="625"/>
    </location>
</feature>
<dbReference type="InterPro" id="IPR033631">
    <property type="entry name" value="RASSF7_RA"/>
</dbReference>
<dbReference type="Gene3D" id="3.10.20.90">
    <property type="entry name" value="Phosphatidylinositol 3-kinase Catalytic Subunit, Chain A, domain 1"/>
    <property type="match status" value="1"/>
</dbReference>
<feature type="compositionally biased region" description="Low complexity" evidence="1">
    <location>
        <begin position="384"/>
        <end position="395"/>
    </location>
</feature>
<dbReference type="CDD" id="cd16135">
    <property type="entry name" value="RA_RASSF7"/>
    <property type="match status" value="1"/>
</dbReference>
<dbReference type="InterPro" id="IPR029071">
    <property type="entry name" value="Ubiquitin-like_domsf"/>
</dbReference>
<dbReference type="PROSITE" id="PS50200">
    <property type="entry name" value="RA"/>
    <property type="match status" value="1"/>
</dbReference>
<dbReference type="GO" id="GO:0007165">
    <property type="term" value="P:signal transduction"/>
    <property type="evidence" value="ECO:0007669"/>
    <property type="project" value="InterPro"/>
</dbReference>
<feature type="compositionally biased region" description="Acidic residues" evidence="1">
    <location>
        <begin position="158"/>
        <end position="171"/>
    </location>
</feature>
<feature type="compositionally biased region" description="Low complexity" evidence="1">
    <location>
        <begin position="677"/>
        <end position="686"/>
    </location>
</feature>
<feature type="compositionally biased region" description="Low complexity" evidence="1">
    <location>
        <begin position="715"/>
        <end position="730"/>
    </location>
</feature>
<feature type="compositionally biased region" description="Pro residues" evidence="1">
    <location>
        <begin position="177"/>
        <end position="189"/>
    </location>
</feature>
<dbReference type="InterPro" id="IPR033593">
    <property type="entry name" value="N-RASSF"/>
</dbReference>
<feature type="compositionally biased region" description="Gly residues" evidence="1">
    <location>
        <begin position="193"/>
        <end position="205"/>
    </location>
</feature>
<feature type="compositionally biased region" description="Gly residues" evidence="1">
    <location>
        <begin position="635"/>
        <end position="648"/>
    </location>
</feature>
<dbReference type="SUPFAM" id="SSF54236">
    <property type="entry name" value="Ubiquitin-like"/>
    <property type="match status" value="1"/>
</dbReference>